<reference evidence="2 3" key="1">
    <citation type="journal article" date="2022" name="Gigascience">
        <title>A chromosome-level genome assembly and annotation of the desert horned lizard, Phrynosoma platyrhinos, provides insight into chromosomal rearrangements among reptiles.</title>
        <authorList>
            <person name="Koochekian N."/>
            <person name="Ascanio A."/>
            <person name="Farleigh K."/>
            <person name="Card D.C."/>
            <person name="Schield D.R."/>
            <person name="Castoe T.A."/>
            <person name="Jezkova T."/>
        </authorList>
    </citation>
    <scope>NUCLEOTIDE SEQUENCE [LARGE SCALE GENOMIC DNA]</scope>
    <source>
        <strain evidence="2">NK-2021</strain>
    </source>
</reference>
<organism evidence="2 3">
    <name type="scientific">Phrynosoma platyrhinos</name>
    <name type="common">Desert horned lizard</name>
    <dbReference type="NCBI Taxonomy" id="52577"/>
    <lineage>
        <taxon>Eukaryota</taxon>
        <taxon>Metazoa</taxon>
        <taxon>Chordata</taxon>
        <taxon>Craniata</taxon>
        <taxon>Vertebrata</taxon>
        <taxon>Euteleostomi</taxon>
        <taxon>Lepidosauria</taxon>
        <taxon>Squamata</taxon>
        <taxon>Bifurcata</taxon>
        <taxon>Unidentata</taxon>
        <taxon>Episquamata</taxon>
        <taxon>Toxicofera</taxon>
        <taxon>Iguania</taxon>
        <taxon>Phrynosomatidae</taxon>
        <taxon>Phrynosomatinae</taxon>
        <taxon>Phrynosoma</taxon>
    </lineage>
</organism>
<feature type="region of interest" description="Disordered" evidence="1">
    <location>
        <begin position="1"/>
        <end position="24"/>
    </location>
</feature>
<evidence type="ECO:0000313" key="2">
    <source>
        <dbReference type="EMBL" id="KAH0617385.1"/>
    </source>
</evidence>
<evidence type="ECO:0000313" key="3">
    <source>
        <dbReference type="Proteomes" id="UP000826234"/>
    </source>
</evidence>
<keyword evidence="3" id="KW-1185">Reference proteome</keyword>
<name>A0ABQ7SJ52_PHRPL</name>
<gene>
    <name evidence="2" type="ORF">JD844_015494</name>
</gene>
<proteinExistence type="predicted"/>
<dbReference type="Proteomes" id="UP000826234">
    <property type="component" value="Unassembled WGS sequence"/>
</dbReference>
<protein>
    <submittedName>
        <fullName evidence="2">Uncharacterized protein</fullName>
    </submittedName>
</protein>
<comment type="caution">
    <text evidence="2">The sequence shown here is derived from an EMBL/GenBank/DDBJ whole genome shotgun (WGS) entry which is preliminary data.</text>
</comment>
<sequence length="181" mass="20258">MIGASSNNMREKEESNRRENMSEDSVCSFYHKRSNEEPPCANCPESLRDVIPFPTLQDVHFLLQLLSQLFDSTLPSCGEKMHSAVKVHLRNMERHDGYGQLLQLWGQERAHGCNQQNKKWTFNGPHLGEKQAMSQNDYYSNMNSGAGDVKEGWSSSGVSLGMGKMIGMGDNGEDLGRLNSS</sequence>
<accession>A0ABQ7SJ52</accession>
<feature type="compositionally biased region" description="Basic and acidic residues" evidence="1">
    <location>
        <begin position="9"/>
        <end position="21"/>
    </location>
</feature>
<evidence type="ECO:0000256" key="1">
    <source>
        <dbReference type="SAM" id="MobiDB-lite"/>
    </source>
</evidence>
<dbReference type="EMBL" id="JAIPUX010005289">
    <property type="protein sequence ID" value="KAH0617385.1"/>
    <property type="molecule type" value="Genomic_DNA"/>
</dbReference>